<dbReference type="PANTHER" id="PTHR20930:SF0">
    <property type="entry name" value="PROTEIN ILRUN"/>
    <property type="match status" value="1"/>
</dbReference>
<feature type="region of interest" description="Disordered" evidence="1">
    <location>
        <begin position="89"/>
        <end position="110"/>
    </location>
</feature>
<evidence type="ECO:0008006" key="5">
    <source>
        <dbReference type="Google" id="ProtNLM"/>
    </source>
</evidence>
<evidence type="ECO:0000313" key="4">
    <source>
        <dbReference type="Proteomes" id="UP000006727"/>
    </source>
</evidence>
<dbReference type="EnsemblPlants" id="Pp3c7_9010V3.1">
    <property type="protein sequence ID" value="Pp3c7_9010V3.1"/>
    <property type="gene ID" value="Pp3c7_9010"/>
</dbReference>
<sequence length="262" mass="29426">MYTVFKVKYGDVLRRFRLCTSGLPSGELELVFRELLDTISSSFNFPRTMIPTITYTDLDGDVVTIADYSDFEDIVYEQKMNPVHMTLTVSTPSSNEDASPQKSSTVGIPPWAGVEDQKQSDFFDLLFLLTNVSFISLNLPMPISTNLIYRTDRKMFAADIMLKLDQVLEAVNNHFVESAVESMMPTSRALEQIAAKLGISMNDEPVTEPAKSVLRTQKGTPDKEQSGPESEVLQRFFILQQRALNESKDTTAASEDSETYVF</sequence>
<dbReference type="EnsemblPlants" id="Pp3c7_9011V3.1">
    <property type="protein sequence ID" value="Pp3c7_9011V3.1"/>
    <property type="gene ID" value="Pp3c7_9011"/>
</dbReference>
<reference evidence="2 4" key="1">
    <citation type="journal article" date="2008" name="Science">
        <title>The Physcomitrella genome reveals evolutionary insights into the conquest of land by plants.</title>
        <authorList>
            <person name="Rensing S."/>
            <person name="Lang D."/>
            <person name="Zimmer A."/>
            <person name="Terry A."/>
            <person name="Salamov A."/>
            <person name="Shapiro H."/>
            <person name="Nishiyama T."/>
            <person name="Perroud P.-F."/>
            <person name="Lindquist E."/>
            <person name="Kamisugi Y."/>
            <person name="Tanahashi T."/>
            <person name="Sakakibara K."/>
            <person name="Fujita T."/>
            <person name="Oishi K."/>
            <person name="Shin-I T."/>
            <person name="Kuroki Y."/>
            <person name="Toyoda A."/>
            <person name="Suzuki Y."/>
            <person name="Hashimoto A."/>
            <person name="Yamaguchi K."/>
            <person name="Sugano A."/>
            <person name="Kohara Y."/>
            <person name="Fujiyama A."/>
            <person name="Anterola A."/>
            <person name="Aoki S."/>
            <person name="Ashton N."/>
            <person name="Barbazuk W.B."/>
            <person name="Barker E."/>
            <person name="Bennetzen J."/>
            <person name="Bezanilla M."/>
            <person name="Blankenship R."/>
            <person name="Cho S.H."/>
            <person name="Dutcher S."/>
            <person name="Estelle M."/>
            <person name="Fawcett J.A."/>
            <person name="Gundlach H."/>
            <person name="Hanada K."/>
            <person name="Heyl A."/>
            <person name="Hicks K.A."/>
            <person name="Hugh J."/>
            <person name="Lohr M."/>
            <person name="Mayer K."/>
            <person name="Melkozernov A."/>
            <person name="Murata T."/>
            <person name="Nelson D."/>
            <person name="Pils B."/>
            <person name="Prigge M."/>
            <person name="Reiss B."/>
            <person name="Renner T."/>
            <person name="Rombauts S."/>
            <person name="Rushton P."/>
            <person name="Sanderfoot A."/>
            <person name="Schween G."/>
            <person name="Shiu S.-H."/>
            <person name="Stueber K."/>
            <person name="Theodoulou F.L."/>
            <person name="Tu H."/>
            <person name="Van de Peer Y."/>
            <person name="Verrier P.J."/>
            <person name="Waters E."/>
            <person name="Wood A."/>
            <person name="Yang L."/>
            <person name="Cove D."/>
            <person name="Cuming A."/>
            <person name="Hasebe M."/>
            <person name="Lucas S."/>
            <person name="Mishler D.B."/>
            <person name="Reski R."/>
            <person name="Grigoriev I."/>
            <person name="Quatrano R.S."/>
            <person name="Boore J.L."/>
        </authorList>
    </citation>
    <scope>NUCLEOTIDE SEQUENCE [LARGE SCALE GENOMIC DNA]</scope>
    <source>
        <strain evidence="3 4">cv. Gransden 2004</strain>
    </source>
</reference>
<dbReference type="Proteomes" id="UP000006727">
    <property type="component" value="Chromosome 7"/>
</dbReference>
<dbReference type="Gramene" id="Pp3c7_9011V3.1">
    <property type="protein sequence ID" value="Pp3c7_9011V3.1"/>
    <property type="gene ID" value="Pp3c7_9011"/>
</dbReference>
<reference evidence="3" key="3">
    <citation type="submission" date="2020-12" db="UniProtKB">
        <authorList>
            <consortium name="EnsemblPlants"/>
        </authorList>
    </citation>
    <scope>IDENTIFICATION</scope>
</reference>
<evidence type="ECO:0000313" key="2">
    <source>
        <dbReference type="EMBL" id="PNR50968.1"/>
    </source>
</evidence>
<dbReference type="EMBL" id="ABEU02000007">
    <property type="protein sequence ID" value="PNR50968.1"/>
    <property type="molecule type" value="Genomic_DNA"/>
</dbReference>
<accession>A0A2K1KB15</accession>
<evidence type="ECO:0000256" key="1">
    <source>
        <dbReference type="SAM" id="MobiDB-lite"/>
    </source>
</evidence>
<dbReference type="Gene3D" id="3.10.20.90">
    <property type="entry name" value="Phosphatidylinositol 3-kinase Catalytic Subunit, Chain A, domain 1"/>
    <property type="match status" value="1"/>
</dbReference>
<organism evidence="2">
    <name type="scientific">Physcomitrium patens</name>
    <name type="common">Spreading-leaved earth moss</name>
    <name type="synonym">Physcomitrella patens</name>
    <dbReference type="NCBI Taxonomy" id="3218"/>
    <lineage>
        <taxon>Eukaryota</taxon>
        <taxon>Viridiplantae</taxon>
        <taxon>Streptophyta</taxon>
        <taxon>Embryophyta</taxon>
        <taxon>Bryophyta</taxon>
        <taxon>Bryophytina</taxon>
        <taxon>Bryopsida</taxon>
        <taxon>Funariidae</taxon>
        <taxon>Funariales</taxon>
        <taxon>Funariaceae</taxon>
        <taxon>Physcomitrium</taxon>
    </lineage>
</organism>
<name>A0A2K1KB15_PHYPA</name>
<dbReference type="SUPFAM" id="SSF54277">
    <property type="entry name" value="CAD &amp; PB1 domains"/>
    <property type="match status" value="1"/>
</dbReference>
<reference evidence="2 4" key="2">
    <citation type="journal article" date="2018" name="Plant J.">
        <title>The Physcomitrella patens chromosome-scale assembly reveals moss genome structure and evolution.</title>
        <authorList>
            <person name="Lang D."/>
            <person name="Ullrich K.K."/>
            <person name="Murat F."/>
            <person name="Fuchs J."/>
            <person name="Jenkins J."/>
            <person name="Haas F.B."/>
            <person name="Piednoel M."/>
            <person name="Gundlach H."/>
            <person name="Van Bel M."/>
            <person name="Meyberg R."/>
            <person name="Vives C."/>
            <person name="Morata J."/>
            <person name="Symeonidi A."/>
            <person name="Hiss M."/>
            <person name="Muchero W."/>
            <person name="Kamisugi Y."/>
            <person name="Saleh O."/>
            <person name="Blanc G."/>
            <person name="Decker E.L."/>
            <person name="van Gessel N."/>
            <person name="Grimwood J."/>
            <person name="Hayes R.D."/>
            <person name="Graham S.W."/>
            <person name="Gunter L.E."/>
            <person name="McDaniel S.F."/>
            <person name="Hoernstein S.N.W."/>
            <person name="Larsson A."/>
            <person name="Li F.W."/>
            <person name="Perroud P.F."/>
            <person name="Phillips J."/>
            <person name="Ranjan P."/>
            <person name="Rokshar D.S."/>
            <person name="Rothfels C.J."/>
            <person name="Schneider L."/>
            <person name="Shu S."/>
            <person name="Stevenson D.W."/>
            <person name="Thummler F."/>
            <person name="Tillich M."/>
            <person name="Villarreal Aguilar J.C."/>
            <person name="Widiez T."/>
            <person name="Wong G.K."/>
            <person name="Wymore A."/>
            <person name="Zhang Y."/>
            <person name="Zimmer A.D."/>
            <person name="Quatrano R.S."/>
            <person name="Mayer K.F.X."/>
            <person name="Goodstein D."/>
            <person name="Casacuberta J.M."/>
            <person name="Vandepoele K."/>
            <person name="Reski R."/>
            <person name="Cuming A.C."/>
            <person name="Tuskan G.A."/>
            <person name="Maumus F."/>
            <person name="Salse J."/>
            <person name="Schmutz J."/>
            <person name="Rensing S.A."/>
        </authorList>
    </citation>
    <scope>NUCLEOTIDE SEQUENCE [LARGE SCALE GENOMIC DNA]</scope>
    <source>
        <strain evidence="3 4">cv. Gransden 2004</strain>
    </source>
</reference>
<gene>
    <name evidence="2" type="ORF">PHYPA_010154</name>
</gene>
<feature type="region of interest" description="Disordered" evidence="1">
    <location>
        <begin position="206"/>
        <end position="231"/>
    </location>
</feature>
<dbReference type="AlphaFoldDB" id="A0A2K1KB15"/>
<keyword evidence="4" id="KW-1185">Reference proteome</keyword>
<feature type="compositionally biased region" description="Polar residues" evidence="1">
    <location>
        <begin position="89"/>
        <end position="106"/>
    </location>
</feature>
<proteinExistence type="predicted"/>
<evidence type="ECO:0000313" key="3">
    <source>
        <dbReference type="EnsemblPlants" id="Pp3c7_9010V3.1"/>
    </source>
</evidence>
<protein>
    <recommendedName>
        <fullName evidence="5">PB1 domain-containing protein</fullName>
    </recommendedName>
</protein>
<dbReference type="Gramene" id="Pp3c7_9010V3.1">
    <property type="protein sequence ID" value="Pp3c7_9010V3.1"/>
    <property type="gene ID" value="Pp3c7_9010"/>
</dbReference>
<dbReference type="PANTHER" id="PTHR20930">
    <property type="entry name" value="OVARIAN CARCINOMA ANTIGEN CA125-RELATED"/>
    <property type="match status" value="1"/>
</dbReference>
<dbReference type="InParanoid" id="A0A2K1KB15"/>
<dbReference type="STRING" id="3218.A0A2K1KB15"/>